<keyword evidence="3" id="KW-0732">Signal</keyword>
<reference evidence="6 7" key="1">
    <citation type="submission" date="2017-03" db="EMBL/GenBank/DDBJ databases">
        <authorList>
            <person name="Afonso C.L."/>
            <person name="Miller P.J."/>
            <person name="Scott M.A."/>
            <person name="Spackman E."/>
            <person name="Goraichik I."/>
            <person name="Dimitrov K.M."/>
            <person name="Suarez D.L."/>
            <person name="Swayne D.E."/>
        </authorList>
    </citation>
    <scope>NUCLEOTIDE SEQUENCE [LARGE SCALE GENOMIC DNA]</scope>
    <source>
        <strain evidence="6 7">CECT 8367</strain>
    </source>
</reference>
<evidence type="ECO:0000256" key="3">
    <source>
        <dbReference type="SAM" id="SignalP"/>
    </source>
</evidence>
<reference evidence="5 8" key="2">
    <citation type="submission" date="2018-03" db="EMBL/GenBank/DDBJ databases">
        <title>Genomic Encyclopedia of Archaeal and Bacterial Type Strains, Phase II (KMG-II): from individual species to whole genera.</title>
        <authorList>
            <person name="Goeker M."/>
        </authorList>
    </citation>
    <scope>NUCLEOTIDE SEQUENCE [LARGE SCALE GENOMIC DNA]</scope>
    <source>
        <strain evidence="5 8">DSM 29956</strain>
    </source>
</reference>
<feature type="chain" id="PRO_5044568192" evidence="3">
    <location>
        <begin position="28"/>
        <end position="132"/>
    </location>
</feature>
<dbReference type="PANTHER" id="PTHR36507">
    <property type="entry name" value="BLL1555 PROTEIN"/>
    <property type="match status" value="1"/>
</dbReference>
<name>A0A1X6YY14_9RHOB</name>
<dbReference type="InterPro" id="IPR035668">
    <property type="entry name" value="Amicyanin"/>
</dbReference>
<dbReference type="AlphaFoldDB" id="A0A1X6YY14"/>
<dbReference type="EMBL" id="PYGB01000002">
    <property type="protein sequence ID" value="PSK87810.1"/>
    <property type="molecule type" value="Genomic_DNA"/>
</dbReference>
<proteinExistence type="predicted"/>
<feature type="signal peptide" evidence="3">
    <location>
        <begin position="1"/>
        <end position="27"/>
    </location>
</feature>
<evidence type="ECO:0000259" key="4">
    <source>
        <dbReference type="Pfam" id="PF00127"/>
    </source>
</evidence>
<accession>A0A1X6YY14</accession>
<dbReference type="PROSITE" id="PS51318">
    <property type="entry name" value="TAT"/>
    <property type="match status" value="1"/>
</dbReference>
<dbReference type="EMBL" id="FWFY01000003">
    <property type="protein sequence ID" value="SLN34682.1"/>
    <property type="molecule type" value="Genomic_DNA"/>
</dbReference>
<keyword evidence="2" id="KW-0186">Copper</keyword>
<gene>
    <name evidence="6" type="primary">mauC</name>
    <name evidence="5" type="ORF">CLV79_102299</name>
    <name evidence="6" type="ORF">LOS8367_01381</name>
</gene>
<dbReference type="Proteomes" id="UP000240624">
    <property type="component" value="Unassembled WGS sequence"/>
</dbReference>
<evidence type="ECO:0000313" key="5">
    <source>
        <dbReference type="EMBL" id="PSK87810.1"/>
    </source>
</evidence>
<evidence type="ECO:0000313" key="6">
    <source>
        <dbReference type="EMBL" id="SLN34682.1"/>
    </source>
</evidence>
<protein>
    <submittedName>
        <fullName evidence="6">Amicyanin</fullName>
    </submittedName>
    <submittedName>
        <fullName evidence="5">Plastocyanin</fullName>
    </submittedName>
</protein>
<evidence type="ECO:0000256" key="1">
    <source>
        <dbReference type="ARBA" id="ARBA00022723"/>
    </source>
</evidence>
<evidence type="ECO:0000313" key="8">
    <source>
        <dbReference type="Proteomes" id="UP000240624"/>
    </source>
</evidence>
<dbReference type="GO" id="GO:0005507">
    <property type="term" value="F:copper ion binding"/>
    <property type="evidence" value="ECO:0007669"/>
    <property type="project" value="InterPro"/>
</dbReference>
<dbReference type="CDD" id="cd13921">
    <property type="entry name" value="Amicyanin"/>
    <property type="match status" value="1"/>
</dbReference>
<feature type="domain" description="Blue (type 1) copper" evidence="4">
    <location>
        <begin position="54"/>
        <end position="131"/>
    </location>
</feature>
<dbReference type="OrthoDB" id="9796416at2"/>
<dbReference type="PANTHER" id="PTHR36507:SF1">
    <property type="entry name" value="BLL1555 PROTEIN"/>
    <property type="match status" value="1"/>
</dbReference>
<dbReference type="InterPro" id="IPR000923">
    <property type="entry name" value="BlueCu_1"/>
</dbReference>
<dbReference type="GO" id="GO:0009055">
    <property type="term" value="F:electron transfer activity"/>
    <property type="evidence" value="ECO:0007669"/>
    <property type="project" value="InterPro"/>
</dbReference>
<dbReference type="Proteomes" id="UP000193495">
    <property type="component" value="Unassembled WGS sequence"/>
</dbReference>
<sequence>MPTRRQLLSRAITAGVALPLAALAARAGGLAPAVPPPAPTRPVPATPAMGQVHQVSIQGFAFVPAAIAIAPGDTVVFTNRDIAPHTVTSESGVFDSGRLGSGQSVRMSFSARGEYPYLCAIHPRMRGTLRVG</sequence>
<dbReference type="InterPro" id="IPR008972">
    <property type="entry name" value="Cupredoxin"/>
</dbReference>
<organism evidence="6 7">
    <name type="scientific">Limimaricola soesokkakensis</name>
    <dbReference type="NCBI Taxonomy" id="1343159"/>
    <lineage>
        <taxon>Bacteria</taxon>
        <taxon>Pseudomonadati</taxon>
        <taxon>Pseudomonadota</taxon>
        <taxon>Alphaproteobacteria</taxon>
        <taxon>Rhodobacterales</taxon>
        <taxon>Paracoccaceae</taxon>
        <taxon>Limimaricola</taxon>
    </lineage>
</organism>
<dbReference type="Gene3D" id="2.60.40.420">
    <property type="entry name" value="Cupredoxins - blue copper proteins"/>
    <property type="match status" value="1"/>
</dbReference>
<dbReference type="InterPro" id="IPR006311">
    <property type="entry name" value="TAT_signal"/>
</dbReference>
<dbReference type="Pfam" id="PF00127">
    <property type="entry name" value="Copper-bind"/>
    <property type="match status" value="1"/>
</dbReference>
<evidence type="ECO:0000256" key="2">
    <source>
        <dbReference type="ARBA" id="ARBA00023008"/>
    </source>
</evidence>
<evidence type="ECO:0000313" key="7">
    <source>
        <dbReference type="Proteomes" id="UP000193495"/>
    </source>
</evidence>
<dbReference type="InterPro" id="IPR052721">
    <property type="entry name" value="ET_Amicyanin"/>
</dbReference>
<dbReference type="SUPFAM" id="SSF49503">
    <property type="entry name" value="Cupredoxins"/>
    <property type="match status" value="1"/>
</dbReference>
<keyword evidence="8" id="KW-1185">Reference proteome</keyword>
<keyword evidence="1" id="KW-0479">Metal-binding</keyword>